<keyword evidence="3" id="KW-1185">Reference proteome</keyword>
<name>S8EEB8_FOMSC</name>
<feature type="compositionally biased region" description="Basic and acidic residues" evidence="1">
    <location>
        <begin position="204"/>
        <end position="213"/>
    </location>
</feature>
<feature type="region of interest" description="Disordered" evidence="1">
    <location>
        <begin position="24"/>
        <end position="48"/>
    </location>
</feature>
<evidence type="ECO:0000313" key="3">
    <source>
        <dbReference type="Proteomes" id="UP000015241"/>
    </source>
</evidence>
<protein>
    <submittedName>
        <fullName evidence="2">Uncharacterized protein</fullName>
    </submittedName>
</protein>
<feature type="compositionally biased region" description="Polar residues" evidence="1">
    <location>
        <begin position="67"/>
        <end position="77"/>
    </location>
</feature>
<reference evidence="2 3" key="1">
    <citation type="journal article" date="2012" name="Science">
        <title>The Paleozoic origin of enzymatic lignin decomposition reconstructed from 31 fungal genomes.</title>
        <authorList>
            <person name="Floudas D."/>
            <person name="Binder M."/>
            <person name="Riley R."/>
            <person name="Barry K."/>
            <person name="Blanchette R.A."/>
            <person name="Henrissat B."/>
            <person name="Martinez A.T."/>
            <person name="Otillar R."/>
            <person name="Spatafora J.W."/>
            <person name="Yadav J.S."/>
            <person name="Aerts A."/>
            <person name="Benoit I."/>
            <person name="Boyd A."/>
            <person name="Carlson A."/>
            <person name="Copeland A."/>
            <person name="Coutinho P.M."/>
            <person name="de Vries R.P."/>
            <person name="Ferreira P."/>
            <person name="Findley K."/>
            <person name="Foster B."/>
            <person name="Gaskell J."/>
            <person name="Glotzer D."/>
            <person name="Gorecki P."/>
            <person name="Heitman J."/>
            <person name="Hesse C."/>
            <person name="Hori C."/>
            <person name="Igarashi K."/>
            <person name="Jurgens J.A."/>
            <person name="Kallen N."/>
            <person name="Kersten P."/>
            <person name="Kohler A."/>
            <person name="Kuees U."/>
            <person name="Kumar T.K.A."/>
            <person name="Kuo A."/>
            <person name="LaButti K."/>
            <person name="Larrondo L.F."/>
            <person name="Lindquist E."/>
            <person name="Ling A."/>
            <person name="Lombard V."/>
            <person name="Lucas S."/>
            <person name="Lundell T."/>
            <person name="Martin R."/>
            <person name="McLaughlin D.J."/>
            <person name="Morgenstern I."/>
            <person name="Morin E."/>
            <person name="Murat C."/>
            <person name="Nagy L.G."/>
            <person name="Nolan M."/>
            <person name="Ohm R.A."/>
            <person name="Patyshakuliyeva A."/>
            <person name="Rokas A."/>
            <person name="Ruiz-Duenas F.J."/>
            <person name="Sabat G."/>
            <person name="Salamov A."/>
            <person name="Samejima M."/>
            <person name="Schmutz J."/>
            <person name="Slot J.C."/>
            <person name="St John F."/>
            <person name="Stenlid J."/>
            <person name="Sun H."/>
            <person name="Sun S."/>
            <person name="Syed K."/>
            <person name="Tsang A."/>
            <person name="Wiebenga A."/>
            <person name="Young D."/>
            <person name="Pisabarro A."/>
            <person name="Eastwood D.C."/>
            <person name="Martin F."/>
            <person name="Cullen D."/>
            <person name="Grigoriev I.V."/>
            <person name="Hibbett D.S."/>
        </authorList>
    </citation>
    <scope>NUCLEOTIDE SEQUENCE</scope>
    <source>
        <strain evidence="3">FP-58527</strain>
    </source>
</reference>
<proteinExistence type="predicted"/>
<organism evidence="2 3">
    <name type="scientific">Fomitopsis schrenkii</name>
    <name type="common">Brown rot fungus</name>
    <dbReference type="NCBI Taxonomy" id="2126942"/>
    <lineage>
        <taxon>Eukaryota</taxon>
        <taxon>Fungi</taxon>
        <taxon>Dikarya</taxon>
        <taxon>Basidiomycota</taxon>
        <taxon>Agaricomycotina</taxon>
        <taxon>Agaricomycetes</taxon>
        <taxon>Polyporales</taxon>
        <taxon>Fomitopsis</taxon>
    </lineage>
</organism>
<feature type="compositionally biased region" description="Polar residues" evidence="1">
    <location>
        <begin position="231"/>
        <end position="242"/>
    </location>
</feature>
<evidence type="ECO:0000256" key="1">
    <source>
        <dbReference type="SAM" id="MobiDB-lite"/>
    </source>
</evidence>
<feature type="region of interest" description="Disordered" evidence="1">
    <location>
        <begin position="58"/>
        <end position="77"/>
    </location>
</feature>
<sequence length="242" mass="26134">MPHLPQGGSNILLSDSSLTLHEVKRSPKFTLSTSGDKATGKQPTKVPRAIPPAAPHYVALPGLSPAGNPTDQGRKANTTSGVKFEQYHMWSRKAKSLRNLKATQADALVYLSGSTNTFPRSMSSPPRKQRLLDTPTRPSISSVLLSAHTKEGTAVGDMLRIRRRSIPGDALLERPSSAESSSEGSLHLGILSARSMSTTALPELVKRQPETTSKRSPPWLARFRRRAPSAAGSTSEHWQSNA</sequence>
<dbReference type="Proteomes" id="UP000015241">
    <property type="component" value="Unassembled WGS sequence"/>
</dbReference>
<accession>S8EEB8</accession>
<dbReference type="HOGENOM" id="CLU_1147214_0_0_1"/>
<feature type="region of interest" description="Disordered" evidence="1">
    <location>
        <begin position="201"/>
        <end position="242"/>
    </location>
</feature>
<evidence type="ECO:0000313" key="2">
    <source>
        <dbReference type="EMBL" id="EPT01584.1"/>
    </source>
</evidence>
<dbReference type="OrthoDB" id="2801798at2759"/>
<gene>
    <name evidence="2" type="ORF">FOMPIDRAFT_1048737</name>
</gene>
<dbReference type="AlphaFoldDB" id="S8EEB8"/>
<dbReference type="EMBL" id="KE504141">
    <property type="protein sequence ID" value="EPT01584.1"/>
    <property type="molecule type" value="Genomic_DNA"/>
</dbReference>
<dbReference type="InParanoid" id="S8EEB8"/>